<accession>A0A0U5C9E1</accession>
<sequence>MAAINQSCTGVLFPLFGGIATLYLIPRILFYLQTKGPTYEELDELFELRIPAWKFTTTMTVYQAEVQGQNVGAVRD</sequence>
<feature type="transmembrane region" description="Helical" evidence="1">
    <location>
        <begin position="12"/>
        <end position="32"/>
    </location>
</feature>
<keyword evidence="1" id="KW-0812">Transmembrane</keyword>
<proteinExistence type="predicted"/>
<dbReference type="EMBL" id="CDMC01000005">
    <property type="protein sequence ID" value="CEL05690.1"/>
    <property type="molecule type" value="Genomic_DNA"/>
</dbReference>
<dbReference type="Proteomes" id="UP000054771">
    <property type="component" value="Unassembled WGS sequence"/>
</dbReference>
<protein>
    <submittedName>
        <fullName evidence="2">Uncharacterized protein</fullName>
    </submittedName>
</protein>
<keyword evidence="1" id="KW-0472">Membrane</keyword>
<gene>
    <name evidence="2" type="ORF">ASPCAL06807</name>
</gene>
<dbReference type="AlphaFoldDB" id="A0A0U5C9E1"/>
<keyword evidence="3" id="KW-1185">Reference proteome</keyword>
<name>A0A0U5C9E1_ASPCI</name>
<evidence type="ECO:0000313" key="2">
    <source>
        <dbReference type="EMBL" id="CEL05690.1"/>
    </source>
</evidence>
<dbReference type="OrthoDB" id="6612291at2759"/>
<evidence type="ECO:0000313" key="3">
    <source>
        <dbReference type="Proteomes" id="UP000054771"/>
    </source>
</evidence>
<organism evidence="2 3">
    <name type="scientific">Aspergillus calidoustus</name>
    <dbReference type="NCBI Taxonomy" id="454130"/>
    <lineage>
        <taxon>Eukaryota</taxon>
        <taxon>Fungi</taxon>
        <taxon>Dikarya</taxon>
        <taxon>Ascomycota</taxon>
        <taxon>Pezizomycotina</taxon>
        <taxon>Eurotiomycetes</taxon>
        <taxon>Eurotiomycetidae</taxon>
        <taxon>Eurotiales</taxon>
        <taxon>Aspergillaceae</taxon>
        <taxon>Aspergillus</taxon>
        <taxon>Aspergillus subgen. Nidulantes</taxon>
    </lineage>
</organism>
<keyword evidence="1" id="KW-1133">Transmembrane helix</keyword>
<evidence type="ECO:0000256" key="1">
    <source>
        <dbReference type="SAM" id="Phobius"/>
    </source>
</evidence>
<reference evidence="3" key="1">
    <citation type="journal article" date="2016" name="Genome Announc.">
        <title>Draft genome sequences of fungus Aspergillus calidoustus.</title>
        <authorList>
            <person name="Horn F."/>
            <person name="Linde J."/>
            <person name="Mattern D.J."/>
            <person name="Walther G."/>
            <person name="Guthke R."/>
            <person name="Scherlach K."/>
            <person name="Martin K."/>
            <person name="Brakhage A.A."/>
            <person name="Petzke L."/>
            <person name="Valiante V."/>
        </authorList>
    </citation>
    <scope>NUCLEOTIDE SEQUENCE [LARGE SCALE GENOMIC DNA]</scope>
    <source>
        <strain evidence="3">SF006504</strain>
    </source>
</reference>